<proteinExistence type="predicted"/>
<accession>A0A9Q1FC64</accession>
<reference evidence="2" key="1">
    <citation type="journal article" date="2023" name="Science">
        <title>Genome structures resolve the early diversification of teleost fishes.</title>
        <authorList>
            <person name="Parey E."/>
            <person name="Louis A."/>
            <person name="Montfort J."/>
            <person name="Bouchez O."/>
            <person name="Roques C."/>
            <person name="Iampietro C."/>
            <person name="Lluch J."/>
            <person name="Castinel A."/>
            <person name="Donnadieu C."/>
            <person name="Desvignes T."/>
            <person name="Floi Bucao C."/>
            <person name="Jouanno E."/>
            <person name="Wen M."/>
            <person name="Mejri S."/>
            <person name="Dirks R."/>
            <person name="Jansen H."/>
            <person name="Henkel C."/>
            <person name="Chen W.J."/>
            <person name="Zahm M."/>
            <person name="Cabau C."/>
            <person name="Klopp C."/>
            <person name="Thompson A.W."/>
            <person name="Robinson-Rechavi M."/>
            <person name="Braasch I."/>
            <person name="Lecointre G."/>
            <person name="Bobe J."/>
            <person name="Postlethwait J.H."/>
            <person name="Berthelot C."/>
            <person name="Roest Crollius H."/>
            <person name="Guiguen Y."/>
        </authorList>
    </citation>
    <scope>NUCLEOTIDE SEQUENCE</scope>
    <source>
        <strain evidence="2">WJC10195</strain>
    </source>
</reference>
<dbReference type="Proteomes" id="UP001152622">
    <property type="component" value="Chromosome 6"/>
</dbReference>
<sequence>MPARHHLQSRPTLEENPVIYTVSIQEASLSLDIRETEKICKLLSQVKTTLLEMQGPIFDCSAGSSESQFPVPRKERRGTETDAD</sequence>
<evidence type="ECO:0000313" key="3">
    <source>
        <dbReference type="Proteomes" id="UP001152622"/>
    </source>
</evidence>
<evidence type="ECO:0000313" key="2">
    <source>
        <dbReference type="EMBL" id="KAJ8355474.1"/>
    </source>
</evidence>
<dbReference type="EMBL" id="JAINUF010000006">
    <property type="protein sequence ID" value="KAJ8355474.1"/>
    <property type="molecule type" value="Genomic_DNA"/>
</dbReference>
<gene>
    <name evidence="2" type="ORF">SKAU_G00182680</name>
</gene>
<name>A0A9Q1FC64_SYNKA</name>
<comment type="caution">
    <text evidence="2">The sequence shown here is derived from an EMBL/GenBank/DDBJ whole genome shotgun (WGS) entry which is preliminary data.</text>
</comment>
<organism evidence="2 3">
    <name type="scientific">Synaphobranchus kaupii</name>
    <name type="common">Kaup's arrowtooth eel</name>
    <dbReference type="NCBI Taxonomy" id="118154"/>
    <lineage>
        <taxon>Eukaryota</taxon>
        <taxon>Metazoa</taxon>
        <taxon>Chordata</taxon>
        <taxon>Craniata</taxon>
        <taxon>Vertebrata</taxon>
        <taxon>Euteleostomi</taxon>
        <taxon>Actinopterygii</taxon>
        <taxon>Neopterygii</taxon>
        <taxon>Teleostei</taxon>
        <taxon>Anguilliformes</taxon>
        <taxon>Synaphobranchidae</taxon>
        <taxon>Synaphobranchus</taxon>
    </lineage>
</organism>
<evidence type="ECO:0000256" key="1">
    <source>
        <dbReference type="SAM" id="MobiDB-lite"/>
    </source>
</evidence>
<dbReference type="AlphaFoldDB" id="A0A9Q1FC64"/>
<keyword evidence="3" id="KW-1185">Reference proteome</keyword>
<protein>
    <submittedName>
        <fullName evidence="2">Uncharacterized protein</fullName>
    </submittedName>
</protein>
<feature type="region of interest" description="Disordered" evidence="1">
    <location>
        <begin position="61"/>
        <end position="84"/>
    </location>
</feature>